<dbReference type="EMBL" id="MUHA01000006">
    <property type="protein sequence ID" value="OXB01747.1"/>
    <property type="molecule type" value="Genomic_DNA"/>
</dbReference>
<dbReference type="AlphaFoldDB" id="A0A226I6H4"/>
<name>A0A226I6H4_9FLAO</name>
<evidence type="ECO:0000313" key="2">
    <source>
        <dbReference type="Proteomes" id="UP000198336"/>
    </source>
</evidence>
<sequence length="115" mass="13311">MLELSDEIFAFLTGQTAFTAVMDNKVFPIMALEGTATPFTTYRINEKTPLTKDGNALNFSLFFWFSPNEYKKMIAFTEIMEAIIKEKTNYEWVSSYPDFIEENFSYVGIINLNKD</sequence>
<protein>
    <submittedName>
        <fullName evidence="1">Uncharacterized protein</fullName>
    </submittedName>
</protein>
<reference evidence="1 2" key="1">
    <citation type="submission" date="2016-11" db="EMBL/GenBank/DDBJ databases">
        <title>Whole genomes of Flavobacteriaceae.</title>
        <authorList>
            <person name="Stine C."/>
            <person name="Li C."/>
            <person name="Tadesse D."/>
        </authorList>
    </citation>
    <scope>NUCLEOTIDE SEQUENCE [LARGE SCALE GENOMIC DNA]</scope>
    <source>
        <strain evidence="1 2">CCUG 59446</strain>
    </source>
</reference>
<dbReference type="RefSeq" id="WP_089053140.1">
    <property type="nucleotide sequence ID" value="NZ_MUHA01000006.1"/>
</dbReference>
<organism evidence="1 2">
    <name type="scientific">Flavobacterium oncorhynchi</name>
    <dbReference type="NCBI Taxonomy" id="728056"/>
    <lineage>
        <taxon>Bacteria</taxon>
        <taxon>Pseudomonadati</taxon>
        <taxon>Bacteroidota</taxon>
        <taxon>Flavobacteriia</taxon>
        <taxon>Flavobacteriales</taxon>
        <taxon>Flavobacteriaceae</taxon>
        <taxon>Flavobacterium</taxon>
    </lineage>
</organism>
<evidence type="ECO:0000313" key="1">
    <source>
        <dbReference type="EMBL" id="OXB01747.1"/>
    </source>
</evidence>
<keyword evidence="2" id="KW-1185">Reference proteome</keyword>
<gene>
    <name evidence="1" type="ORF">B0A75_04715</name>
</gene>
<accession>A0A226I6H4</accession>
<dbReference type="Proteomes" id="UP000198336">
    <property type="component" value="Unassembled WGS sequence"/>
</dbReference>
<comment type="caution">
    <text evidence="1">The sequence shown here is derived from an EMBL/GenBank/DDBJ whole genome shotgun (WGS) entry which is preliminary data.</text>
</comment>
<proteinExistence type="predicted"/>